<evidence type="ECO:0008006" key="4">
    <source>
        <dbReference type="Google" id="ProtNLM"/>
    </source>
</evidence>
<dbReference type="EMBL" id="FNFP01000001">
    <property type="protein sequence ID" value="SDK24046.1"/>
    <property type="molecule type" value="Genomic_DNA"/>
</dbReference>
<feature type="transmembrane region" description="Helical" evidence="1">
    <location>
        <begin position="7"/>
        <end position="28"/>
    </location>
</feature>
<dbReference type="Proteomes" id="UP000198718">
    <property type="component" value="Unassembled WGS sequence"/>
</dbReference>
<dbReference type="AlphaFoldDB" id="A0A1G9A9K5"/>
<evidence type="ECO:0000313" key="2">
    <source>
        <dbReference type="EMBL" id="SDK24046.1"/>
    </source>
</evidence>
<feature type="transmembrane region" description="Helical" evidence="1">
    <location>
        <begin position="34"/>
        <end position="55"/>
    </location>
</feature>
<gene>
    <name evidence="2" type="ORF">SAMN05660472_01102</name>
</gene>
<organism evidence="2 3">
    <name type="scientific">Natronincola ferrireducens</name>
    <dbReference type="NCBI Taxonomy" id="393762"/>
    <lineage>
        <taxon>Bacteria</taxon>
        <taxon>Bacillati</taxon>
        <taxon>Bacillota</taxon>
        <taxon>Clostridia</taxon>
        <taxon>Peptostreptococcales</taxon>
        <taxon>Natronincolaceae</taxon>
        <taxon>Natronincola</taxon>
    </lineage>
</organism>
<dbReference type="SUPFAM" id="SSF48452">
    <property type="entry name" value="TPR-like"/>
    <property type="match status" value="1"/>
</dbReference>
<name>A0A1G9A9K5_9FIRM</name>
<sequence>MITKRLLAILIGIYIIYRGVVDYLLYIYDVFISPFTINAIFFVATVALIIGYMMYIQQYTENMKIVERYLRNNSRALFKTVQERYNSFLWHYTNDDLEKAEEELNQIKGKRHESIRAVGMTTIYINENNLEEALKEIEKIKNPNLDQIKYYQLAHVAILKDDWNTFETTMGEIKDEKRKYALKADAAFRKGNFPKAREFGDLALKHTKGVQKYLLLKDLERQKNNPNRKTYF</sequence>
<dbReference type="OrthoDB" id="2972906at2"/>
<evidence type="ECO:0000313" key="3">
    <source>
        <dbReference type="Proteomes" id="UP000198718"/>
    </source>
</evidence>
<keyword evidence="3" id="KW-1185">Reference proteome</keyword>
<keyword evidence="1" id="KW-0472">Membrane</keyword>
<keyword evidence="1" id="KW-0812">Transmembrane</keyword>
<evidence type="ECO:0000256" key="1">
    <source>
        <dbReference type="SAM" id="Phobius"/>
    </source>
</evidence>
<dbReference type="RefSeq" id="WP_090551395.1">
    <property type="nucleotide sequence ID" value="NZ_FNFP01000001.1"/>
</dbReference>
<accession>A0A1G9A9K5</accession>
<proteinExistence type="predicted"/>
<protein>
    <recommendedName>
        <fullName evidence="4">Tetratricopeptide repeat-containing protein</fullName>
    </recommendedName>
</protein>
<dbReference type="InterPro" id="IPR011990">
    <property type="entry name" value="TPR-like_helical_dom_sf"/>
</dbReference>
<reference evidence="2 3" key="1">
    <citation type="submission" date="2016-10" db="EMBL/GenBank/DDBJ databases">
        <authorList>
            <person name="de Groot N.N."/>
        </authorList>
    </citation>
    <scope>NUCLEOTIDE SEQUENCE [LARGE SCALE GENOMIC DNA]</scope>
    <source>
        <strain evidence="2 3">DSM 18346</strain>
    </source>
</reference>
<keyword evidence="1" id="KW-1133">Transmembrane helix</keyword>